<feature type="compositionally biased region" description="Pro residues" evidence="1">
    <location>
        <begin position="389"/>
        <end position="411"/>
    </location>
</feature>
<feature type="region of interest" description="Disordered" evidence="1">
    <location>
        <begin position="272"/>
        <end position="429"/>
    </location>
</feature>
<dbReference type="EMBL" id="NCSJ02000276">
    <property type="protein sequence ID" value="RFU26220.1"/>
    <property type="molecule type" value="Genomic_DNA"/>
</dbReference>
<feature type="compositionally biased region" description="Basic and acidic residues" evidence="1">
    <location>
        <begin position="161"/>
        <end position="172"/>
    </location>
</feature>
<feature type="compositionally biased region" description="Low complexity" evidence="1">
    <location>
        <begin position="372"/>
        <end position="388"/>
    </location>
</feature>
<evidence type="ECO:0000313" key="3">
    <source>
        <dbReference type="Proteomes" id="UP000258309"/>
    </source>
</evidence>
<dbReference type="STRING" id="5539.A0A3E2GYJ7"/>
<feature type="compositionally biased region" description="Low complexity" evidence="1">
    <location>
        <begin position="140"/>
        <end position="151"/>
    </location>
</feature>
<feature type="compositionally biased region" description="Basic and acidic residues" evidence="1">
    <location>
        <begin position="289"/>
        <end position="302"/>
    </location>
</feature>
<name>A0A3E2GYJ7_SCYLI</name>
<dbReference type="OrthoDB" id="5425130at2759"/>
<feature type="non-terminal residue" evidence="2">
    <location>
        <position position="517"/>
    </location>
</feature>
<proteinExistence type="predicted"/>
<feature type="non-terminal residue" evidence="2">
    <location>
        <position position="1"/>
    </location>
</feature>
<accession>A0A3E2GYJ7</accession>
<feature type="compositionally biased region" description="Polar residues" evidence="1">
    <location>
        <begin position="184"/>
        <end position="198"/>
    </location>
</feature>
<dbReference type="OMA" id="WQPGSTN"/>
<feature type="compositionally biased region" description="Basic and acidic residues" evidence="1">
    <location>
        <begin position="106"/>
        <end position="115"/>
    </location>
</feature>
<feature type="compositionally biased region" description="Low complexity" evidence="1">
    <location>
        <begin position="77"/>
        <end position="94"/>
    </location>
</feature>
<reference evidence="2 3" key="1">
    <citation type="submission" date="2018-05" db="EMBL/GenBank/DDBJ databases">
        <title>Draft genome sequence of Scytalidium lignicola DSM 105466, a ubiquitous saprotrophic fungus.</title>
        <authorList>
            <person name="Buettner E."/>
            <person name="Gebauer A.M."/>
            <person name="Hofrichter M."/>
            <person name="Liers C."/>
            <person name="Kellner H."/>
        </authorList>
    </citation>
    <scope>NUCLEOTIDE SEQUENCE [LARGE SCALE GENOMIC DNA]</scope>
    <source>
        <strain evidence="2 3">DSM 105466</strain>
    </source>
</reference>
<organism evidence="2 3">
    <name type="scientific">Scytalidium lignicola</name>
    <name type="common">Hyphomycete</name>
    <dbReference type="NCBI Taxonomy" id="5539"/>
    <lineage>
        <taxon>Eukaryota</taxon>
        <taxon>Fungi</taxon>
        <taxon>Dikarya</taxon>
        <taxon>Ascomycota</taxon>
        <taxon>Pezizomycotina</taxon>
        <taxon>Leotiomycetes</taxon>
        <taxon>Leotiomycetes incertae sedis</taxon>
        <taxon>Scytalidium</taxon>
    </lineage>
</organism>
<dbReference type="Proteomes" id="UP000258309">
    <property type="component" value="Unassembled WGS sequence"/>
</dbReference>
<feature type="compositionally biased region" description="Polar residues" evidence="1">
    <location>
        <begin position="247"/>
        <end position="256"/>
    </location>
</feature>
<evidence type="ECO:0000256" key="1">
    <source>
        <dbReference type="SAM" id="MobiDB-lite"/>
    </source>
</evidence>
<feature type="compositionally biased region" description="Polar residues" evidence="1">
    <location>
        <begin position="32"/>
        <end position="49"/>
    </location>
</feature>
<evidence type="ECO:0000313" key="2">
    <source>
        <dbReference type="EMBL" id="RFU26220.1"/>
    </source>
</evidence>
<comment type="caution">
    <text evidence="2">The sequence shown here is derived from an EMBL/GenBank/DDBJ whole genome shotgun (WGS) entry which is preliminary data.</text>
</comment>
<dbReference type="AlphaFoldDB" id="A0A3E2GYJ7"/>
<protein>
    <submittedName>
        <fullName evidence="2">Uncharacterized protein</fullName>
    </submittedName>
</protein>
<sequence>MESQLPPTPGRGRSRFSKALPVPPPEPKTLGLASTLQTKYSSSAASTPRYSPLPALPSGVLPPKKTIPRRPIGGAQPSSLKMPSRKSSSSSLYSDTPGLPGNESVDGDKGRENERSSSSLTSPVSEDDILSFYGSVEQTSSPSNILSNPSSGLQKSPPRPELWRRRSVKSDKSISLTELKLDKSNGSTASPPSRTQLPSDRALPAIPFALPRSKASTGIPGRKPVPLRPAPPQPTAMGNNLAKLKQKQSNGALADSISKSDVQTLADNDITAANQQSFTLPLHRSPTPEAEKMDMMKSEEASAPKVLSPAPPHTPPDDATAGAPLVPQKSRARRPLGEATMFSTSKNRSDLTIDSTSGASSTTTIRPMPERSTSQPQQQQQPNPQFFQPQPPFTLPPLQSPPPTQTLPPAPTTTSTPATSPPPPANIYFPTIPSKAPEGTYFQPPALDIVHLNCFHNHRTMRPSQNKIYPVLCMVCQKPDPNTHWKCTWKGFEDVSRSNWGWELELEIELNRARGVG</sequence>
<feature type="region of interest" description="Disordered" evidence="1">
    <location>
        <begin position="1"/>
        <end position="256"/>
    </location>
</feature>
<feature type="compositionally biased region" description="Polar residues" evidence="1">
    <location>
        <begin position="341"/>
        <end position="365"/>
    </location>
</feature>
<keyword evidence="3" id="KW-1185">Reference proteome</keyword>
<gene>
    <name evidence="2" type="ORF">B7463_g10125</name>
</gene>